<dbReference type="Gene3D" id="2.60.40.10">
    <property type="entry name" value="Immunoglobulins"/>
    <property type="match status" value="1"/>
</dbReference>
<dbReference type="SUPFAM" id="SSF48726">
    <property type="entry name" value="Immunoglobulin"/>
    <property type="match status" value="1"/>
</dbReference>
<dbReference type="GO" id="GO:0007166">
    <property type="term" value="P:cell surface receptor signaling pathway"/>
    <property type="evidence" value="ECO:0007669"/>
    <property type="project" value="TreeGrafter"/>
</dbReference>
<evidence type="ECO:0000256" key="1">
    <source>
        <dbReference type="ARBA" id="ARBA00022729"/>
    </source>
</evidence>
<gene>
    <name evidence="5" type="ORF">SKAU_G00332040</name>
</gene>
<dbReference type="InterPro" id="IPR013783">
    <property type="entry name" value="Ig-like_fold"/>
</dbReference>
<dbReference type="InterPro" id="IPR036179">
    <property type="entry name" value="Ig-like_dom_sf"/>
</dbReference>
<dbReference type="Pfam" id="PF07686">
    <property type="entry name" value="V-set"/>
    <property type="match status" value="1"/>
</dbReference>
<dbReference type="InterPro" id="IPR050413">
    <property type="entry name" value="TCR_beta_variable"/>
</dbReference>
<comment type="caution">
    <text evidence="5">The sequence shown here is derived from an EMBL/GenBank/DDBJ whole genome shotgun (WGS) entry which is preliminary data.</text>
</comment>
<sequence>MIRRLSAFTIILYSLTGLSFGNSVHQSPSTLLNHTGESVQLSCSHNIPSYDTILWYQQPQQGNGMKLIGRVYFNNPEMEGEKRFNMSGDGRWQAFLNIDKLEAKDSCTYFCAVSKHGSADSLPG</sequence>
<proteinExistence type="predicted"/>
<dbReference type="GO" id="GO:0005886">
    <property type="term" value="C:plasma membrane"/>
    <property type="evidence" value="ECO:0007669"/>
    <property type="project" value="TreeGrafter"/>
</dbReference>
<accession>A0A9Q1ELD2</accession>
<dbReference type="AlphaFoldDB" id="A0A9Q1ELD2"/>
<dbReference type="CDD" id="cd00099">
    <property type="entry name" value="IgV"/>
    <property type="match status" value="1"/>
</dbReference>
<evidence type="ECO:0000313" key="5">
    <source>
        <dbReference type="EMBL" id="KAJ8340913.1"/>
    </source>
</evidence>
<dbReference type="OrthoDB" id="8947657at2759"/>
<dbReference type="PROSITE" id="PS50835">
    <property type="entry name" value="IG_LIKE"/>
    <property type="match status" value="1"/>
</dbReference>
<keyword evidence="1 3" id="KW-0732">Signal</keyword>
<dbReference type="GO" id="GO:0002376">
    <property type="term" value="P:immune system process"/>
    <property type="evidence" value="ECO:0007669"/>
    <property type="project" value="UniProtKB-KW"/>
</dbReference>
<organism evidence="5 6">
    <name type="scientific">Synaphobranchus kaupii</name>
    <name type="common">Kaup's arrowtooth eel</name>
    <dbReference type="NCBI Taxonomy" id="118154"/>
    <lineage>
        <taxon>Eukaryota</taxon>
        <taxon>Metazoa</taxon>
        <taxon>Chordata</taxon>
        <taxon>Craniata</taxon>
        <taxon>Vertebrata</taxon>
        <taxon>Euteleostomi</taxon>
        <taxon>Actinopterygii</taxon>
        <taxon>Neopterygii</taxon>
        <taxon>Teleostei</taxon>
        <taxon>Anguilliformes</taxon>
        <taxon>Synaphobranchidae</taxon>
        <taxon>Synaphobranchus</taxon>
    </lineage>
</organism>
<dbReference type="SMART" id="SM00406">
    <property type="entry name" value="IGv"/>
    <property type="match status" value="1"/>
</dbReference>
<protein>
    <recommendedName>
        <fullName evidence="4">Ig-like domain-containing protein</fullName>
    </recommendedName>
</protein>
<evidence type="ECO:0000256" key="3">
    <source>
        <dbReference type="SAM" id="SignalP"/>
    </source>
</evidence>
<evidence type="ECO:0000313" key="6">
    <source>
        <dbReference type="Proteomes" id="UP001152622"/>
    </source>
</evidence>
<feature type="chain" id="PRO_5040140432" description="Ig-like domain-containing protein" evidence="3">
    <location>
        <begin position="22"/>
        <end position="124"/>
    </location>
</feature>
<keyword evidence="6" id="KW-1185">Reference proteome</keyword>
<reference evidence="5" key="1">
    <citation type="journal article" date="2023" name="Science">
        <title>Genome structures resolve the early diversification of teleost fishes.</title>
        <authorList>
            <person name="Parey E."/>
            <person name="Louis A."/>
            <person name="Montfort J."/>
            <person name="Bouchez O."/>
            <person name="Roques C."/>
            <person name="Iampietro C."/>
            <person name="Lluch J."/>
            <person name="Castinel A."/>
            <person name="Donnadieu C."/>
            <person name="Desvignes T."/>
            <person name="Floi Bucao C."/>
            <person name="Jouanno E."/>
            <person name="Wen M."/>
            <person name="Mejri S."/>
            <person name="Dirks R."/>
            <person name="Jansen H."/>
            <person name="Henkel C."/>
            <person name="Chen W.J."/>
            <person name="Zahm M."/>
            <person name="Cabau C."/>
            <person name="Klopp C."/>
            <person name="Thompson A.W."/>
            <person name="Robinson-Rechavi M."/>
            <person name="Braasch I."/>
            <person name="Lecointre G."/>
            <person name="Bobe J."/>
            <person name="Postlethwait J.H."/>
            <person name="Berthelot C."/>
            <person name="Roest Crollius H."/>
            <person name="Guiguen Y."/>
        </authorList>
    </citation>
    <scope>NUCLEOTIDE SEQUENCE</scope>
    <source>
        <strain evidence="5">WJC10195</strain>
    </source>
</reference>
<feature type="domain" description="Ig-like" evidence="4">
    <location>
        <begin position="22"/>
        <end position="124"/>
    </location>
</feature>
<keyword evidence="2" id="KW-0391">Immunity</keyword>
<dbReference type="InterPro" id="IPR007110">
    <property type="entry name" value="Ig-like_dom"/>
</dbReference>
<dbReference type="PANTHER" id="PTHR23268">
    <property type="entry name" value="T-CELL RECEPTOR BETA CHAIN"/>
    <property type="match status" value="1"/>
</dbReference>
<evidence type="ECO:0000259" key="4">
    <source>
        <dbReference type="PROSITE" id="PS50835"/>
    </source>
</evidence>
<dbReference type="EMBL" id="JAINUF010000015">
    <property type="protein sequence ID" value="KAJ8340913.1"/>
    <property type="molecule type" value="Genomic_DNA"/>
</dbReference>
<dbReference type="Proteomes" id="UP001152622">
    <property type="component" value="Chromosome 15"/>
</dbReference>
<name>A0A9Q1ELD2_SYNKA</name>
<feature type="signal peptide" evidence="3">
    <location>
        <begin position="1"/>
        <end position="21"/>
    </location>
</feature>
<dbReference type="InterPro" id="IPR013106">
    <property type="entry name" value="Ig_V-set"/>
</dbReference>
<evidence type="ECO:0000256" key="2">
    <source>
        <dbReference type="ARBA" id="ARBA00022859"/>
    </source>
</evidence>